<comment type="similarity">
    <text evidence="1">Belongs to the type-I restriction system S methylase family.</text>
</comment>
<dbReference type="EMBL" id="CP017834">
    <property type="protein sequence ID" value="APJ04944.1"/>
    <property type="molecule type" value="Genomic_DNA"/>
</dbReference>
<keyword evidence="2" id="KW-0680">Restriction system</keyword>
<evidence type="ECO:0000256" key="3">
    <source>
        <dbReference type="ARBA" id="ARBA00023125"/>
    </source>
</evidence>
<evidence type="ECO:0000256" key="2">
    <source>
        <dbReference type="ARBA" id="ARBA00022747"/>
    </source>
</evidence>
<dbReference type="PANTHER" id="PTHR30408">
    <property type="entry name" value="TYPE-1 RESTRICTION ENZYME ECOKI SPECIFICITY PROTEIN"/>
    <property type="match status" value="1"/>
</dbReference>
<evidence type="ECO:0000259" key="4">
    <source>
        <dbReference type="Pfam" id="PF01420"/>
    </source>
</evidence>
<sequence>MKYVKLTEVCKLLSGFAWSASKFNSNNCGVPIIRIQNVDSKNEKEFLYWDHEYNEKFVINSGDLLLTLSGSFRVVEWSGPRALLNQRIVKLIPNENKISRSWLLHSLKSKLLQIEHMGKHALVNNVSLEDLQKLALYLPPLPEQKRIADILDRADELRTKRRQAIEHLNELKQSIFLDMFGDPVENDRKWETKKISDFVLGFESGKSIVADDNEDSSSKYRVLKVSSVTKLQFAPDESKPLPPNYTPPPAHIVHNGDLLFSRANTSELIGATAYVYSTPNNLTLSDKLWRFIWYSSIKADPFYVCHLFQQPKFRFEIARRATGTSGSMKNITQDKVLSMLVGHPKINLQTKFGKLIYEIEKTRLKQINHLKLIDDLFSSLQDRAFKGELSKNDSLESILKNHAKKQNKQPESQL</sequence>
<dbReference type="KEGG" id="saqi:AXG55_13980"/>
<protein>
    <recommendedName>
        <fullName evidence="4">Type I restriction modification DNA specificity domain-containing protein</fullName>
    </recommendedName>
</protein>
<dbReference type="InterPro" id="IPR044946">
    <property type="entry name" value="Restrct_endonuc_typeI_TRD_sf"/>
</dbReference>
<organism evidence="5 6">
    <name type="scientific">Silvanigrella aquatica</name>
    <dbReference type="NCBI Taxonomy" id="1915309"/>
    <lineage>
        <taxon>Bacteria</taxon>
        <taxon>Pseudomonadati</taxon>
        <taxon>Bdellovibrionota</taxon>
        <taxon>Oligoflexia</taxon>
        <taxon>Silvanigrellales</taxon>
        <taxon>Silvanigrellaceae</taxon>
        <taxon>Silvanigrella</taxon>
    </lineage>
</organism>
<dbReference type="Gene3D" id="3.90.220.20">
    <property type="entry name" value="DNA methylase specificity domains"/>
    <property type="match status" value="2"/>
</dbReference>
<dbReference type="SUPFAM" id="SSF116734">
    <property type="entry name" value="DNA methylase specificity domain"/>
    <property type="match status" value="2"/>
</dbReference>
<dbReference type="InterPro" id="IPR052021">
    <property type="entry name" value="Type-I_RS_S_subunit"/>
</dbReference>
<gene>
    <name evidence="5" type="ORF">AXG55_13980</name>
</gene>
<dbReference type="STRING" id="1915309.AXG55_13980"/>
<dbReference type="Pfam" id="PF01420">
    <property type="entry name" value="Methylase_S"/>
    <property type="match status" value="1"/>
</dbReference>
<dbReference type="GO" id="GO:0009307">
    <property type="term" value="P:DNA restriction-modification system"/>
    <property type="evidence" value="ECO:0007669"/>
    <property type="project" value="UniProtKB-KW"/>
</dbReference>
<accession>A0A1L4D401</accession>
<dbReference type="PANTHER" id="PTHR30408:SF12">
    <property type="entry name" value="TYPE I RESTRICTION ENZYME MJAVIII SPECIFICITY SUBUNIT"/>
    <property type="match status" value="1"/>
</dbReference>
<name>A0A1L4D401_9BACT</name>
<evidence type="ECO:0000313" key="5">
    <source>
        <dbReference type="EMBL" id="APJ04944.1"/>
    </source>
</evidence>
<dbReference type="AlphaFoldDB" id="A0A1L4D401"/>
<dbReference type="InterPro" id="IPR000055">
    <property type="entry name" value="Restrct_endonuc_typeI_TRD"/>
</dbReference>
<feature type="domain" description="Type I restriction modification DNA specificity" evidence="4">
    <location>
        <begin position="2"/>
        <end position="166"/>
    </location>
</feature>
<reference evidence="5 6" key="1">
    <citation type="submission" date="2016-10" db="EMBL/GenBank/DDBJ databases">
        <title>Silvanigrella aquatica sp. nov., isolated from a freshwater lake located in the Black Forest, Germany, description of Silvanigrellaceae fam. nov., Silvanigrellales ord. nov., reclassification of the order Bdellovibrionales in the class Oligoflexia, reclassification of the families Bacteriovoracaceae and Halobacteriovoraceae in the new order Bacteriovoracales ord. nov., and reclassification of the family Pseudobacteriovoracaceae in the order Oligoflexiales.</title>
        <authorList>
            <person name="Hahn M.W."/>
            <person name="Schmidt J."/>
            <person name="Koll U."/>
            <person name="Rohde M."/>
            <person name="Verbag S."/>
            <person name="Pitt A."/>
            <person name="Nakai R."/>
            <person name="Naganuma T."/>
            <person name="Lang E."/>
        </authorList>
    </citation>
    <scope>NUCLEOTIDE SEQUENCE [LARGE SCALE GENOMIC DNA]</scope>
    <source>
        <strain evidence="5 6">MWH-Nonnen-W8red</strain>
    </source>
</reference>
<dbReference type="RefSeq" id="WP_148698702.1">
    <property type="nucleotide sequence ID" value="NZ_CP017834.1"/>
</dbReference>
<proteinExistence type="inferred from homology"/>
<evidence type="ECO:0000313" key="6">
    <source>
        <dbReference type="Proteomes" id="UP000184731"/>
    </source>
</evidence>
<dbReference type="GO" id="GO:0003677">
    <property type="term" value="F:DNA binding"/>
    <property type="evidence" value="ECO:0007669"/>
    <property type="project" value="UniProtKB-KW"/>
</dbReference>
<keyword evidence="3" id="KW-0238">DNA-binding</keyword>
<dbReference type="OrthoDB" id="398435at2"/>
<keyword evidence="6" id="KW-1185">Reference proteome</keyword>
<dbReference type="REBASE" id="175339">
    <property type="entry name" value="S.PbaW8ORF13975P"/>
</dbReference>
<evidence type="ECO:0000256" key="1">
    <source>
        <dbReference type="ARBA" id="ARBA00010923"/>
    </source>
</evidence>
<dbReference type="Proteomes" id="UP000184731">
    <property type="component" value="Chromosome"/>
</dbReference>